<feature type="non-terminal residue" evidence="1">
    <location>
        <position position="1"/>
    </location>
</feature>
<accession>A0A371EQ24</accession>
<name>A0A371EQ24_MUCPR</name>
<dbReference type="Proteomes" id="UP000257109">
    <property type="component" value="Unassembled WGS sequence"/>
</dbReference>
<comment type="caution">
    <text evidence="1">The sequence shown here is derived from an EMBL/GenBank/DDBJ whole genome shotgun (WGS) entry which is preliminary data.</text>
</comment>
<organism evidence="1 2">
    <name type="scientific">Mucuna pruriens</name>
    <name type="common">Velvet bean</name>
    <name type="synonym">Dolichos pruriens</name>
    <dbReference type="NCBI Taxonomy" id="157652"/>
    <lineage>
        <taxon>Eukaryota</taxon>
        <taxon>Viridiplantae</taxon>
        <taxon>Streptophyta</taxon>
        <taxon>Embryophyta</taxon>
        <taxon>Tracheophyta</taxon>
        <taxon>Spermatophyta</taxon>
        <taxon>Magnoliopsida</taxon>
        <taxon>eudicotyledons</taxon>
        <taxon>Gunneridae</taxon>
        <taxon>Pentapetalae</taxon>
        <taxon>rosids</taxon>
        <taxon>fabids</taxon>
        <taxon>Fabales</taxon>
        <taxon>Fabaceae</taxon>
        <taxon>Papilionoideae</taxon>
        <taxon>50 kb inversion clade</taxon>
        <taxon>NPAAA clade</taxon>
        <taxon>indigoferoid/millettioid clade</taxon>
        <taxon>Phaseoleae</taxon>
        <taxon>Mucuna</taxon>
    </lineage>
</organism>
<evidence type="ECO:0000313" key="2">
    <source>
        <dbReference type="Proteomes" id="UP000257109"/>
    </source>
</evidence>
<protein>
    <submittedName>
        <fullName evidence="1">Uncharacterized protein</fullName>
    </submittedName>
</protein>
<keyword evidence="2" id="KW-1185">Reference proteome</keyword>
<dbReference type="AlphaFoldDB" id="A0A371EQ24"/>
<dbReference type="EMBL" id="QJKJ01012666">
    <property type="protein sequence ID" value="RDX68143.1"/>
    <property type="molecule type" value="Genomic_DNA"/>
</dbReference>
<sequence>SSSSSSISLSQSNDKKVADFINSVSPVRSSRIEKNGNDIFNKLRPTERPNAYPHNAAQKLHRLVPQHHCRNNSPIYAFHLHHLQPYQQMKNQQFQHWRPAPWRITKKLSKPSAAVMDKNNNRIFSTLTISMRATWHPSVPAPRRRHFMEDKAFKFREGKARHLISFKFKSAADMANLKKKKKR</sequence>
<proteinExistence type="predicted"/>
<reference evidence="1" key="1">
    <citation type="submission" date="2018-05" db="EMBL/GenBank/DDBJ databases">
        <title>Draft genome of Mucuna pruriens seed.</title>
        <authorList>
            <person name="Nnadi N.E."/>
            <person name="Vos R."/>
            <person name="Hasami M.H."/>
            <person name="Devisetty U.K."/>
            <person name="Aguiy J.C."/>
        </authorList>
    </citation>
    <scope>NUCLEOTIDE SEQUENCE [LARGE SCALE GENOMIC DNA]</scope>
    <source>
        <strain evidence="1">JCA_2017</strain>
    </source>
</reference>
<evidence type="ECO:0000313" key="1">
    <source>
        <dbReference type="EMBL" id="RDX68143.1"/>
    </source>
</evidence>
<gene>
    <name evidence="1" type="ORF">CR513_52899</name>
</gene>